<reference evidence="6" key="1">
    <citation type="submission" date="2018-05" db="EMBL/GenBank/DDBJ databases">
        <authorList>
            <person name="Li Y."/>
        </authorList>
    </citation>
    <scope>NUCLEOTIDE SEQUENCE [LARGE SCALE GENOMIC DNA]</scope>
    <source>
        <strain evidence="6">3d-2-2</strain>
    </source>
</reference>
<evidence type="ECO:0000256" key="1">
    <source>
        <dbReference type="ARBA" id="ARBA00023015"/>
    </source>
</evidence>
<evidence type="ECO:0000259" key="4">
    <source>
        <dbReference type="PROSITE" id="PS50995"/>
    </source>
</evidence>
<dbReference type="GO" id="GO:0003677">
    <property type="term" value="F:DNA binding"/>
    <property type="evidence" value="ECO:0007669"/>
    <property type="project" value="UniProtKB-KW"/>
</dbReference>
<accession>A0A2V1JZY7</accession>
<organism evidence="5 6">
    <name type="scientific">Corticimicrobacter populi</name>
    <dbReference type="NCBI Taxonomy" id="2175229"/>
    <lineage>
        <taxon>Bacteria</taxon>
        <taxon>Pseudomonadati</taxon>
        <taxon>Pseudomonadota</taxon>
        <taxon>Betaproteobacteria</taxon>
        <taxon>Burkholderiales</taxon>
        <taxon>Alcaligenaceae</taxon>
        <taxon>Corticimicrobacter</taxon>
    </lineage>
</organism>
<name>A0A2V1JZY7_9BURK</name>
<dbReference type="Gene3D" id="1.10.10.10">
    <property type="entry name" value="Winged helix-like DNA-binding domain superfamily/Winged helix DNA-binding domain"/>
    <property type="match status" value="1"/>
</dbReference>
<dbReference type="SUPFAM" id="SSF46785">
    <property type="entry name" value="Winged helix' DNA-binding domain"/>
    <property type="match status" value="1"/>
</dbReference>
<keyword evidence="6" id="KW-1185">Reference proteome</keyword>
<dbReference type="InterPro" id="IPR023187">
    <property type="entry name" value="Tscrpt_reg_MarR-type_CS"/>
</dbReference>
<dbReference type="PRINTS" id="PR00598">
    <property type="entry name" value="HTHMARR"/>
</dbReference>
<protein>
    <submittedName>
        <fullName evidence="5">MarR family transcriptional regulator</fullName>
    </submittedName>
</protein>
<keyword evidence="3" id="KW-0804">Transcription</keyword>
<dbReference type="InterPro" id="IPR000835">
    <property type="entry name" value="HTH_MarR-typ"/>
</dbReference>
<dbReference type="GO" id="GO:0003700">
    <property type="term" value="F:DNA-binding transcription factor activity"/>
    <property type="evidence" value="ECO:0007669"/>
    <property type="project" value="InterPro"/>
</dbReference>
<comment type="caution">
    <text evidence="5">The sequence shown here is derived from an EMBL/GenBank/DDBJ whole genome shotgun (WGS) entry which is preliminary data.</text>
</comment>
<dbReference type="Pfam" id="PF01047">
    <property type="entry name" value="MarR"/>
    <property type="match status" value="1"/>
</dbReference>
<dbReference type="AlphaFoldDB" id="A0A2V1JZY7"/>
<dbReference type="InterPro" id="IPR036388">
    <property type="entry name" value="WH-like_DNA-bd_sf"/>
</dbReference>
<keyword evidence="2" id="KW-0238">DNA-binding</keyword>
<sequence>MKRSNSRALAHSLRDPVSCTSEDSIGFLIKCVLVSMSRIIERDMVPLDLTAMQWRPLMMVYSGKADTAAELARVLDVDTGAMTRTLDRLEGKGLLRRERSQDDRRVVRLELTDAGREVAAQCPAVLGRMLDHHLRDFKAEEVTALRAYLQRMLVNGAQPRA</sequence>
<dbReference type="EMBL" id="QETA01000006">
    <property type="protein sequence ID" value="PWF21825.1"/>
    <property type="molecule type" value="Genomic_DNA"/>
</dbReference>
<evidence type="ECO:0000313" key="5">
    <source>
        <dbReference type="EMBL" id="PWF21825.1"/>
    </source>
</evidence>
<dbReference type="Proteomes" id="UP000245212">
    <property type="component" value="Unassembled WGS sequence"/>
</dbReference>
<proteinExistence type="predicted"/>
<feature type="domain" description="HTH marR-type" evidence="4">
    <location>
        <begin position="22"/>
        <end position="154"/>
    </location>
</feature>
<gene>
    <name evidence="5" type="ORF">DD235_13565</name>
</gene>
<dbReference type="InterPro" id="IPR036390">
    <property type="entry name" value="WH_DNA-bd_sf"/>
</dbReference>
<dbReference type="PANTHER" id="PTHR42756">
    <property type="entry name" value="TRANSCRIPTIONAL REGULATOR, MARR"/>
    <property type="match status" value="1"/>
</dbReference>
<dbReference type="PROSITE" id="PS01117">
    <property type="entry name" value="HTH_MARR_1"/>
    <property type="match status" value="1"/>
</dbReference>
<evidence type="ECO:0000256" key="3">
    <source>
        <dbReference type="ARBA" id="ARBA00023163"/>
    </source>
</evidence>
<evidence type="ECO:0000313" key="6">
    <source>
        <dbReference type="Proteomes" id="UP000245212"/>
    </source>
</evidence>
<keyword evidence="1" id="KW-0805">Transcription regulation</keyword>
<evidence type="ECO:0000256" key="2">
    <source>
        <dbReference type="ARBA" id="ARBA00023125"/>
    </source>
</evidence>
<dbReference type="PROSITE" id="PS50995">
    <property type="entry name" value="HTH_MARR_2"/>
    <property type="match status" value="1"/>
</dbReference>
<dbReference type="PANTHER" id="PTHR42756:SF1">
    <property type="entry name" value="TRANSCRIPTIONAL REPRESSOR OF EMRAB OPERON"/>
    <property type="match status" value="1"/>
</dbReference>
<dbReference type="SMART" id="SM00347">
    <property type="entry name" value="HTH_MARR"/>
    <property type="match status" value="1"/>
</dbReference>